<evidence type="ECO:0000313" key="3">
    <source>
        <dbReference type="EMBL" id="SHN47203.1"/>
    </source>
</evidence>
<name>A0A1M7RLL5_9ACTN</name>
<dbReference type="Proteomes" id="UP000184440">
    <property type="component" value="Unassembled WGS sequence"/>
</dbReference>
<dbReference type="Pfam" id="PF00132">
    <property type="entry name" value="Hexapep"/>
    <property type="match status" value="1"/>
</dbReference>
<evidence type="ECO:0000256" key="2">
    <source>
        <dbReference type="ARBA" id="ARBA00022679"/>
    </source>
</evidence>
<dbReference type="AlphaFoldDB" id="A0A1M7RLL5"/>
<proteinExistence type="inferred from homology"/>
<dbReference type="Gene3D" id="2.160.10.10">
    <property type="entry name" value="Hexapeptide repeat proteins"/>
    <property type="match status" value="2"/>
</dbReference>
<evidence type="ECO:0000256" key="1">
    <source>
        <dbReference type="ARBA" id="ARBA00007274"/>
    </source>
</evidence>
<dbReference type="InterPro" id="IPR001451">
    <property type="entry name" value="Hexapep"/>
</dbReference>
<sequence length="260" mass="27239">MSRLSVSGCPLPPDVGIPAHAALRPLNLPWVDIGIKTLLNRGVLAGWRWLDRMGRITPGTRAAAGFGSFGESSSIGFPAATLMNPRSIHIGSGVLVGRQVTLSVGYGADYPGLPERGLVIGDRCVIGDRSGLVAHELIELGDDVWFGQDVFVCDASHGYQDPDMPIGEQFGGHQPVRIGSGSWVGHGAIILPGTTIGRNAVVAAGSVVRGEVADHCVVGGAPAKLLRRLEPGVGWVGRRGDVRPVRRGHFGDDENEPASA</sequence>
<gene>
    <name evidence="3" type="ORF">SAMN05443668_12151</name>
</gene>
<dbReference type="Pfam" id="PF14602">
    <property type="entry name" value="Hexapep_2"/>
    <property type="match status" value="1"/>
</dbReference>
<dbReference type="PANTHER" id="PTHR23416">
    <property type="entry name" value="SIALIC ACID SYNTHASE-RELATED"/>
    <property type="match status" value="1"/>
</dbReference>
<dbReference type="PANTHER" id="PTHR23416:SF23">
    <property type="entry name" value="ACETYLTRANSFERASE C18B11.09C-RELATED"/>
    <property type="match status" value="1"/>
</dbReference>
<dbReference type="CDD" id="cd04647">
    <property type="entry name" value="LbH_MAT_like"/>
    <property type="match status" value="1"/>
</dbReference>
<dbReference type="SUPFAM" id="SSF51161">
    <property type="entry name" value="Trimeric LpxA-like enzymes"/>
    <property type="match status" value="2"/>
</dbReference>
<evidence type="ECO:0000313" key="4">
    <source>
        <dbReference type="Proteomes" id="UP000184440"/>
    </source>
</evidence>
<dbReference type="GO" id="GO:0005829">
    <property type="term" value="C:cytosol"/>
    <property type="evidence" value="ECO:0007669"/>
    <property type="project" value="TreeGrafter"/>
</dbReference>
<dbReference type="STRING" id="134849.SAMN05443668_12151"/>
<dbReference type="EMBL" id="FRCS01000021">
    <property type="protein sequence ID" value="SHN47203.1"/>
    <property type="molecule type" value="Genomic_DNA"/>
</dbReference>
<dbReference type="InterPro" id="IPR011004">
    <property type="entry name" value="Trimer_LpxA-like_sf"/>
</dbReference>
<keyword evidence="4" id="KW-1185">Reference proteome</keyword>
<organism evidence="3 4">
    <name type="scientific">Cryptosporangium aurantiacum</name>
    <dbReference type="NCBI Taxonomy" id="134849"/>
    <lineage>
        <taxon>Bacteria</taxon>
        <taxon>Bacillati</taxon>
        <taxon>Actinomycetota</taxon>
        <taxon>Actinomycetes</taxon>
        <taxon>Cryptosporangiales</taxon>
        <taxon>Cryptosporangiaceae</taxon>
        <taxon>Cryptosporangium</taxon>
    </lineage>
</organism>
<reference evidence="3 4" key="1">
    <citation type="submission" date="2016-11" db="EMBL/GenBank/DDBJ databases">
        <authorList>
            <person name="Jaros S."/>
            <person name="Januszkiewicz K."/>
            <person name="Wedrychowicz H."/>
        </authorList>
    </citation>
    <scope>NUCLEOTIDE SEQUENCE [LARGE SCALE GENOMIC DNA]</scope>
    <source>
        <strain evidence="3 4">DSM 46144</strain>
    </source>
</reference>
<comment type="similarity">
    <text evidence="1">Belongs to the transferase hexapeptide repeat family.</text>
</comment>
<keyword evidence="2 3" id="KW-0808">Transferase</keyword>
<dbReference type="GO" id="GO:0008374">
    <property type="term" value="F:O-acyltransferase activity"/>
    <property type="evidence" value="ECO:0007669"/>
    <property type="project" value="TreeGrafter"/>
</dbReference>
<protein>
    <submittedName>
        <fullName evidence="3">Hexapeptide repeat of succinyl-transferase</fullName>
    </submittedName>
</protein>
<dbReference type="InterPro" id="IPR051159">
    <property type="entry name" value="Hexapeptide_acetyltransf"/>
</dbReference>
<accession>A0A1M7RLL5</accession>